<feature type="non-terminal residue" evidence="2">
    <location>
        <position position="1"/>
    </location>
</feature>
<keyword evidence="1" id="KW-0812">Transmembrane</keyword>
<keyword evidence="3" id="KW-1185">Reference proteome</keyword>
<comment type="caution">
    <text evidence="2">The sequence shown here is derived from an EMBL/GenBank/DDBJ whole genome shotgun (WGS) entry which is preliminary data.</text>
</comment>
<feature type="transmembrane region" description="Helical" evidence="1">
    <location>
        <begin position="97"/>
        <end position="118"/>
    </location>
</feature>
<reference evidence="2 3" key="1">
    <citation type="journal article" date="2018" name="Sci. Rep.">
        <title>Genomic signatures of local adaptation to the degree of environmental predictability in rotifers.</title>
        <authorList>
            <person name="Franch-Gras L."/>
            <person name="Hahn C."/>
            <person name="Garcia-Roger E.M."/>
            <person name="Carmona M.J."/>
            <person name="Serra M."/>
            <person name="Gomez A."/>
        </authorList>
    </citation>
    <scope>NUCLEOTIDE SEQUENCE [LARGE SCALE GENOMIC DNA]</scope>
    <source>
        <strain evidence="2">HYR1</strain>
    </source>
</reference>
<organism evidence="2 3">
    <name type="scientific">Brachionus plicatilis</name>
    <name type="common">Marine rotifer</name>
    <name type="synonym">Brachionus muelleri</name>
    <dbReference type="NCBI Taxonomy" id="10195"/>
    <lineage>
        <taxon>Eukaryota</taxon>
        <taxon>Metazoa</taxon>
        <taxon>Spiralia</taxon>
        <taxon>Gnathifera</taxon>
        <taxon>Rotifera</taxon>
        <taxon>Eurotatoria</taxon>
        <taxon>Monogononta</taxon>
        <taxon>Pseudotrocha</taxon>
        <taxon>Ploima</taxon>
        <taxon>Brachionidae</taxon>
        <taxon>Brachionus</taxon>
    </lineage>
</organism>
<evidence type="ECO:0000256" key="1">
    <source>
        <dbReference type="SAM" id="Phobius"/>
    </source>
</evidence>
<proteinExistence type="predicted"/>
<keyword evidence="1" id="KW-1133">Transmembrane helix</keyword>
<dbReference type="AlphaFoldDB" id="A0A3M7RLE2"/>
<keyword evidence="1" id="KW-0472">Membrane</keyword>
<dbReference type="Proteomes" id="UP000276133">
    <property type="component" value="Unassembled WGS sequence"/>
</dbReference>
<protein>
    <submittedName>
        <fullName evidence="2">Uncharacterized protein</fullName>
    </submittedName>
</protein>
<evidence type="ECO:0000313" key="2">
    <source>
        <dbReference type="EMBL" id="RNA24372.1"/>
    </source>
</evidence>
<accession>A0A3M7RLE2</accession>
<dbReference type="EMBL" id="REGN01003134">
    <property type="protein sequence ID" value="RNA24372.1"/>
    <property type="molecule type" value="Genomic_DNA"/>
</dbReference>
<evidence type="ECO:0000313" key="3">
    <source>
        <dbReference type="Proteomes" id="UP000276133"/>
    </source>
</evidence>
<sequence>NYVGDLINNHVSNILKLLKFICCGSNISSCELNSFEQEINLLEPYFEKKIRLKYTKNKFAQGKTYSIEFFNSGKNKIICFNFFFNTRLSKSYFELKILINLIKLNILYFYFSGLFPYVTKNFLVSKFQLIQEYFMKCLRFLKLSLSDQ</sequence>
<gene>
    <name evidence="2" type="ORF">BpHYR1_043637</name>
</gene>
<name>A0A3M7RLE2_BRAPC</name>